<accession>A0ABS9MQ91</accession>
<feature type="chain" id="PRO_5045090917" evidence="1">
    <location>
        <begin position="24"/>
        <end position="412"/>
    </location>
</feature>
<comment type="caution">
    <text evidence="3">The sequence shown here is derived from an EMBL/GenBank/DDBJ whole genome shotgun (WGS) entry which is preliminary data.</text>
</comment>
<dbReference type="RefSeq" id="WP_237978449.1">
    <property type="nucleotide sequence ID" value="NZ_JAKNCT010000005.1"/>
</dbReference>
<dbReference type="SUPFAM" id="SSF56300">
    <property type="entry name" value="Metallo-dependent phosphatases"/>
    <property type="match status" value="1"/>
</dbReference>
<sequence>MALSRRILLAGAGTAAAAAAAGAAVYMVRKEEGQAAQGGPRVRLVVGADNSASRTVMWEGRKTAGLELRGPDGAVCSFEPVRTEHHSGETLFHLNEVRLEGLLPGGSYAYRIPGVLGDWTPFRTAERGSTTALLFPDSQSTDHYETWRKLYRGALEREPQADFTAHMGDLVDCGAWLEHWYDWFAAVKGGIDRVPVAPVMGNHDTYDQNARIGMPENFLAAFAPPGNGSALWDRWYYAFDSGPVRFLVVNTEWPESDSFRPGLLPEMKRWFREASKTAQPWKVVLMHRSAVANNIRGRKPRGPFSEAGRELMPLFDEAGVDLVVTAHLHTYRRRGRIRAFRRDASGPLYVVSGVAGNIRYNDFWIDSPFDEFVAPQPETDNYLVLRADASSLELSSRLPDGRQIDRSVLRKA</sequence>
<dbReference type="PANTHER" id="PTHR45867">
    <property type="entry name" value="PURPLE ACID PHOSPHATASE"/>
    <property type="match status" value="1"/>
</dbReference>
<dbReference type="InterPro" id="IPR029052">
    <property type="entry name" value="Metallo-depent_PP-like"/>
</dbReference>
<evidence type="ECO:0000256" key="1">
    <source>
        <dbReference type="SAM" id="SignalP"/>
    </source>
</evidence>
<reference evidence="3 4" key="1">
    <citation type="submission" date="2022-02" db="EMBL/GenBank/DDBJ databases">
        <title>Mesosutterella porci, a novel member of the family Sutterellaceae from pig feces.</title>
        <authorList>
            <person name="Wylensek D."/>
            <person name="Clavel T."/>
        </authorList>
    </citation>
    <scope>NUCLEOTIDE SEQUENCE [LARGE SCALE GENOMIC DNA]</scope>
    <source>
        <strain evidence="4">oilRF-744-wt-GAM-9</strain>
    </source>
</reference>
<evidence type="ECO:0000313" key="4">
    <source>
        <dbReference type="Proteomes" id="UP001297600"/>
    </source>
</evidence>
<evidence type="ECO:0000259" key="2">
    <source>
        <dbReference type="Pfam" id="PF00149"/>
    </source>
</evidence>
<dbReference type="PANTHER" id="PTHR45867:SF3">
    <property type="entry name" value="ACID PHOSPHATASE TYPE 7"/>
    <property type="match status" value="1"/>
</dbReference>
<gene>
    <name evidence="3" type="ORF">MAF45_04950</name>
</gene>
<keyword evidence="1" id="KW-0732">Signal</keyword>
<dbReference type="Gene3D" id="3.60.21.10">
    <property type="match status" value="1"/>
</dbReference>
<dbReference type="EMBL" id="JAKNCT010000005">
    <property type="protein sequence ID" value="MCG5030793.1"/>
    <property type="molecule type" value="Genomic_DNA"/>
</dbReference>
<feature type="signal peptide" evidence="1">
    <location>
        <begin position="1"/>
        <end position="23"/>
    </location>
</feature>
<organism evidence="3 4">
    <name type="scientific">Mesosutterella porci</name>
    <dbReference type="NCBI Taxonomy" id="2915351"/>
    <lineage>
        <taxon>Bacteria</taxon>
        <taxon>Pseudomonadati</taxon>
        <taxon>Pseudomonadota</taxon>
        <taxon>Betaproteobacteria</taxon>
        <taxon>Burkholderiales</taxon>
        <taxon>Sutterellaceae</taxon>
        <taxon>Mesosutterella</taxon>
    </lineage>
</organism>
<name>A0ABS9MQ91_9BURK</name>
<dbReference type="PROSITE" id="PS51318">
    <property type="entry name" value="TAT"/>
    <property type="match status" value="1"/>
</dbReference>
<feature type="domain" description="Calcineurin-like phosphoesterase" evidence="2">
    <location>
        <begin position="140"/>
        <end position="331"/>
    </location>
</feature>
<dbReference type="InterPro" id="IPR006311">
    <property type="entry name" value="TAT_signal"/>
</dbReference>
<protein>
    <submittedName>
        <fullName evidence="3">Metallophosphoesterase</fullName>
    </submittedName>
</protein>
<dbReference type="Proteomes" id="UP001297600">
    <property type="component" value="Unassembled WGS sequence"/>
</dbReference>
<keyword evidence="4" id="KW-1185">Reference proteome</keyword>
<dbReference type="Pfam" id="PF00149">
    <property type="entry name" value="Metallophos"/>
    <property type="match status" value="1"/>
</dbReference>
<dbReference type="InterPro" id="IPR004843">
    <property type="entry name" value="Calcineurin-like_PHP"/>
</dbReference>
<evidence type="ECO:0000313" key="3">
    <source>
        <dbReference type="EMBL" id="MCG5030793.1"/>
    </source>
</evidence>
<proteinExistence type="predicted"/>